<protein>
    <submittedName>
        <fullName evidence="2">Uncharacterized protein</fullName>
    </submittedName>
</protein>
<name>A0ABR1SMH2_9PEZI</name>
<sequence>MKPTTTAAAILALTAKVVLAQETNKTWSDKCKVLQFANAVSDSAMLKVACDDGPACVQLDLNQCLGIKDNKLVGLENGKISSEVEECTISPRTGMMKCKKKSGEVLAVETDSLIEVDNGGIKCFGHSSVPCTSEL</sequence>
<dbReference type="InterPro" id="IPR036673">
    <property type="entry name" value="Cyanovirin-N_sf"/>
</dbReference>
<evidence type="ECO:0000313" key="3">
    <source>
        <dbReference type="Proteomes" id="UP001444661"/>
    </source>
</evidence>
<keyword evidence="3" id="KW-1185">Reference proteome</keyword>
<dbReference type="Proteomes" id="UP001444661">
    <property type="component" value="Unassembled WGS sequence"/>
</dbReference>
<proteinExistence type="predicted"/>
<accession>A0ABR1SMH2</accession>
<evidence type="ECO:0000313" key="2">
    <source>
        <dbReference type="EMBL" id="KAK8035537.1"/>
    </source>
</evidence>
<dbReference type="Gene3D" id="2.30.60.10">
    <property type="entry name" value="Cyanovirin-N"/>
    <property type="match status" value="1"/>
</dbReference>
<feature type="chain" id="PRO_5045043929" evidence="1">
    <location>
        <begin position="21"/>
        <end position="135"/>
    </location>
</feature>
<reference evidence="2 3" key="1">
    <citation type="submission" date="2023-01" db="EMBL/GenBank/DDBJ databases">
        <title>Analysis of 21 Apiospora genomes using comparative genomics revels a genus with tremendous synthesis potential of carbohydrate active enzymes and secondary metabolites.</title>
        <authorList>
            <person name="Sorensen T."/>
        </authorList>
    </citation>
    <scope>NUCLEOTIDE SEQUENCE [LARGE SCALE GENOMIC DNA]</scope>
    <source>
        <strain evidence="2 3">CBS 33761</strain>
    </source>
</reference>
<evidence type="ECO:0000256" key="1">
    <source>
        <dbReference type="SAM" id="SignalP"/>
    </source>
</evidence>
<organism evidence="2 3">
    <name type="scientific">Apiospora rasikravindrae</name>
    <dbReference type="NCBI Taxonomy" id="990691"/>
    <lineage>
        <taxon>Eukaryota</taxon>
        <taxon>Fungi</taxon>
        <taxon>Dikarya</taxon>
        <taxon>Ascomycota</taxon>
        <taxon>Pezizomycotina</taxon>
        <taxon>Sordariomycetes</taxon>
        <taxon>Xylariomycetidae</taxon>
        <taxon>Amphisphaeriales</taxon>
        <taxon>Apiosporaceae</taxon>
        <taxon>Apiospora</taxon>
    </lineage>
</organism>
<keyword evidence="1" id="KW-0732">Signal</keyword>
<comment type="caution">
    <text evidence="2">The sequence shown here is derived from an EMBL/GenBank/DDBJ whole genome shotgun (WGS) entry which is preliminary data.</text>
</comment>
<gene>
    <name evidence="2" type="ORF">PG993_010532</name>
</gene>
<dbReference type="EMBL" id="JAQQWK010000009">
    <property type="protein sequence ID" value="KAK8035537.1"/>
    <property type="molecule type" value="Genomic_DNA"/>
</dbReference>
<feature type="signal peptide" evidence="1">
    <location>
        <begin position="1"/>
        <end position="20"/>
    </location>
</feature>